<dbReference type="InterPro" id="IPR036097">
    <property type="entry name" value="HisK_dim/P_sf"/>
</dbReference>
<dbReference type="SUPFAM" id="SSF55874">
    <property type="entry name" value="ATPase domain of HSP90 chaperone/DNA topoisomerase II/histidine kinase"/>
    <property type="match status" value="1"/>
</dbReference>
<evidence type="ECO:0000256" key="5">
    <source>
        <dbReference type="ARBA" id="ARBA00022741"/>
    </source>
</evidence>
<evidence type="ECO:0000256" key="6">
    <source>
        <dbReference type="ARBA" id="ARBA00022777"/>
    </source>
</evidence>
<dbReference type="SUPFAM" id="SSF47384">
    <property type="entry name" value="Homodimeric domain of signal transducing histidine kinase"/>
    <property type="match status" value="1"/>
</dbReference>
<evidence type="ECO:0000259" key="11">
    <source>
        <dbReference type="PROSITE" id="PS50109"/>
    </source>
</evidence>
<dbReference type="Pfam" id="PF00512">
    <property type="entry name" value="HisKA"/>
    <property type="match status" value="1"/>
</dbReference>
<dbReference type="SMART" id="SM00388">
    <property type="entry name" value="HisKA"/>
    <property type="match status" value="1"/>
</dbReference>
<keyword evidence="7" id="KW-0067">ATP-binding</keyword>
<evidence type="ECO:0000313" key="12">
    <source>
        <dbReference type="EMBL" id="TRO81152.1"/>
    </source>
</evidence>
<dbReference type="PANTHER" id="PTHR43065:SF10">
    <property type="entry name" value="PEROXIDE STRESS-ACTIVATED HISTIDINE KINASE MAK3"/>
    <property type="match status" value="1"/>
</dbReference>
<gene>
    <name evidence="12" type="ORF">FL622_09595</name>
</gene>
<sequence length="365" mass="40997">MDRIHFLRLGILVLLAGGTTAFHYLTPIDLPEYHDIYRRAYYVPIILGGLWYSLRGGVITAIAISILYAPHVVFQWGHHPQVPFGQYLEILLYNLIGFLTGFLSQRGNRERVRAEKALHRLEESYDKLRRQADMILEIEDQLRRADRLSALGELSAGMAHEIRNPLASIRGTAEILQDAIDPADRRHEFAGILIKEVDRLNRVVRDFLDFARPAAPRREPFDLLAALREVLLLTRRQTDKNRVRIELVGEGRVELAGDREQFKQAFLNLILNALQSMPGGGTLTISLESAPEEIRLRFADTGQGIPPESLDKVFNPFFTTRSEGTGLGLAITHRIVQGHGGRIEVASSPGAGTAFTLHLPRPTHS</sequence>
<reference evidence="12 13" key="1">
    <citation type="submission" date="2019-07" db="EMBL/GenBank/DDBJ databases">
        <title>Insights of Desulfuromonas acetexigens electromicrobiology.</title>
        <authorList>
            <person name="Katuri K."/>
            <person name="Sapireddy V."/>
            <person name="Shaw D.R."/>
            <person name="Saikaly P."/>
        </authorList>
    </citation>
    <scope>NUCLEOTIDE SEQUENCE [LARGE SCALE GENOMIC DNA]</scope>
    <source>
        <strain evidence="12 13">2873</strain>
    </source>
</reference>
<dbReference type="GO" id="GO:0000155">
    <property type="term" value="F:phosphorelay sensor kinase activity"/>
    <property type="evidence" value="ECO:0007669"/>
    <property type="project" value="InterPro"/>
</dbReference>
<evidence type="ECO:0000256" key="2">
    <source>
        <dbReference type="ARBA" id="ARBA00012438"/>
    </source>
</evidence>
<dbReference type="CDD" id="cd00082">
    <property type="entry name" value="HisKA"/>
    <property type="match status" value="1"/>
</dbReference>
<comment type="catalytic activity">
    <reaction evidence="1">
        <text>ATP + protein L-histidine = ADP + protein N-phospho-L-histidine.</text>
        <dbReference type="EC" id="2.7.13.3"/>
    </reaction>
</comment>
<dbReference type="AlphaFoldDB" id="A0A550JD84"/>
<feature type="transmembrane region" description="Helical" evidence="10">
    <location>
        <begin position="84"/>
        <end position="103"/>
    </location>
</feature>
<dbReference type="OrthoDB" id="9808844at2"/>
<dbReference type="PROSITE" id="PS50109">
    <property type="entry name" value="HIS_KIN"/>
    <property type="match status" value="1"/>
</dbReference>
<dbReference type="InterPro" id="IPR003661">
    <property type="entry name" value="HisK_dim/P_dom"/>
</dbReference>
<feature type="domain" description="Histidine kinase" evidence="11">
    <location>
        <begin position="157"/>
        <end position="363"/>
    </location>
</feature>
<dbReference type="EMBL" id="VJVV01000006">
    <property type="protein sequence ID" value="TRO81152.1"/>
    <property type="molecule type" value="Genomic_DNA"/>
</dbReference>
<keyword evidence="9" id="KW-0175">Coiled coil</keyword>
<dbReference type="InterPro" id="IPR036890">
    <property type="entry name" value="HATPase_C_sf"/>
</dbReference>
<accession>A0A550JD84</accession>
<proteinExistence type="predicted"/>
<keyword evidence="4" id="KW-0808">Transferase</keyword>
<evidence type="ECO:0000256" key="8">
    <source>
        <dbReference type="ARBA" id="ARBA00023012"/>
    </source>
</evidence>
<keyword evidence="3" id="KW-0597">Phosphoprotein</keyword>
<dbReference type="Pfam" id="PF02518">
    <property type="entry name" value="HATPase_c"/>
    <property type="match status" value="1"/>
</dbReference>
<protein>
    <recommendedName>
        <fullName evidence="2">histidine kinase</fullName>
        <ecNumber evidence="2">2.7.13.3</ecNumber>
    </recommendedName>
</protein>
<evidence type="ECO:0000256" key="1">
    <source>
        <dbReference type="ARBA" id="ARBA00000085"/>
    </source>
</evidence>
<dbReference type="InterPro" id="IPR003594">
    <property type="entry name" value="HATPase_dom"/>
</dbReference>
<keyword evidence="10" id="KW-0472">Membrane</keyword>
<evidence type="ECO:0000256" key="4">
    <source>
        <dbReference type="ARBA" id="ARBA00022679"/>
    </source>
</evidence>
<keyword evidence="10" id="KW-0812">Transmembrane</keyword>
<keyword evidence="6 12" id="KW-0418">Kinase</keyword>
<dbReference type="InterPro" id="IPR005467">
    <property type="entry name" value="His_kinase_dom"/>
</dbReference>
<dbReference type="Proteomes" id="UP000317155">
    <property type="component" value="Unassembled WGS sequence"/>
</dbReference>
<dbReference type="RefSeq" id="WP_092057879.1">
    <property type="nucleotide sequence ID" value="NZ_FOJJ01000038.1"/>
</dbReference>
<dbReference type="SMART" id="SM00387">
    <property type="entry name" value="HATPase_c"/>
    <property type="match status" value="1"/>
</dbReference>
<dbReference type="Gene3D" id="3.30.565.10">
    <property type="entry name" value="Histidine kinase-like ATPase, C-terminal domain"/>
    <property type="match status" value="1"/>
</dbReference>
<name>A0A550JD84_9BACT</name>
<dbReference type="GO" id="GO:0005524">
    <property type="term" value="F:ATP binding"/>
    <property type="evidence" value="ECO:0007669"/>
    <property type="project" value="UniProtKB-KW"/>
</dbReference>
<dbReference type="InterPro" id="IPR004358">
    <property type="entry name" value="Sig_transdc_His_kin-like_C"/>
</dbReference>
<keyword evidence="5" id="KW-0547">Nucleotide-binding</keyword>
<dbReference type="PRINTS" id="PR00344">
    <property type="entry name" value="BCTRLSENSOR"/>
</dbReference>
<evidence type="ECO:0000256" key="3">
    <source>
        <dbReference type="ARBA" id="ARBA00022553"/>
    </source>
</evidence>
<evidence type="ECO:0000313" key="13">
    <source>
        <dbReference type="Proteomes" id="UP000317155"/>
    </source>
</evidence>
<keyword evidence="10" id="KW-1133">Transmembrane helix</keyword>
<evidence type="ECO:0000256" key="10">
    <source>
        <dbReference type="SAM" id="Phobius"/>
    </source>
</evidence>
<dbReference type="EC" id="2.7.13.3" evidence="2"/>
<dbReference type="Gene3D" id="1.10.287.130">
    <property type="match status" value="1"/>
</dbReference>
<feature type="transmembrane region" description="Helical" evidence="10">
    <location>
        <begin position="6"/>
        <end position="25"/>
    </location>
</feature>
<evidence type="ECO:0000256" key="9">
    <source>
        <dbReference type="SAM" id="Coils"/>
    </source>
</evidence>
<evidence type="ECO:0000256" key="7">
    <source>
        <dbReference type="ARBA" id="ARBA00022840"/>
    </source>
</evidence>
<keyword evidence="13" id="KW-1185">Reference proteome</keyword>
<dbReference type="PANTHER" id="PTHR43065">
    <property type="entry name" value="SENSOR HISTIDINE KINASE"/>
    <property type="match status" value="1"/>
</dbReference>
<feature type="coiled-coil region" evidence="9">
    <location>
        <begin position="111"/>
        <end position="138"/>
    </location>
</feature>
<keyword evidence="8" id="KW-0902">Two-component regulatory system</keyword>
<feature type="transmembrane region" description="Helical" evidence="10">
    <location>
        <begin position="45"/>
        <end position="69"/>
    </location>
</feature>
<organism evidence="12 13">
    <name type="scientific">Trichloromonas acetexigens</name>
    <dbReference type="NCBI Taxonomy" id="38815"/>
    <lineage>
        <taxon>Bacteria</taxon>
        <taxon>Pseudomonadati</taxon>
        <taxon>Thermodesulfobacteriota</taxon>
        <taxon>Desulfuromonadia</taxon>
        <taxon>Desulfuromonadales</taxon>
        <taxon>Trichloromonadaceae</taxon>
        <taxon>Trichloromonas</taxon>
    </lineage>
</organism>
<comment type="caution">
    <text evidence="12">The sequence shown here is derived from an EMBL/GenBank/DDBJ whole genome shotgun (WGS) entry which is preliminary data.</text>
</comment>